<name>A0A6A5ZQV8_9PLEO</name>
<sequence>MDQTHDIFEGIPVPGPKATPASATDQSHGKPRATNNKKTRKYFSDVQPTFMLQAPPPKLEFLDHADPFKAEIVRKKAREYVNRNKDATRRRTGTGTGLTPSTNVWVPDSGYGRDKHAPHHVASPAVEATTDVVHRRLGLSGKGNVGITPPWLTPLDITLSRFDPFNVLPDVGRPVNHIIEFSTYTGSGLYGLLILHRESCSHFLNSCPDEVPCLDDKYAWRPQQAVTTISRDNTVLGCMIAERVSYILWLFATTMIRDAMNGQWGTGENFYYYRLALMEMRKEAARNVEQFTDAFMSALACFTAAANFSGQWSAAEMHCDAMVKATKLKGQGDLLKGIRAFKPWTQKAMMWCEFHVVAQGPTAPVFPYLPPTSMLELPGDLVTEAKRLQQLTLSQLPSHLAAPLPDIILQLHELSLSTSGQLKWPMSSVQIKLDPSISRTLYNTEYELLQLLSLQKHGDSVTHLPVEILLAETCQMYIWTTIRMLPPVMKLCDLFVTRLKKALLPYTDITTAGKTADTSQQQSFGSDLGLDESRIQQAALDLQTCPYSLIWPLFLGTLVSATRPEHQWFKEQLLRYVRDSRHVKNEDDLKNVLQMFPFTGALYSLGMAGLNIDYGNIAVY</sequence>
<gene>
    <name evidence="2" type="ORF">BDV96DRAFT_271194</name>
</gene>
<dbReference type="OrthoDB" id="3796409at2759"/>
<keyword evidence="3" id="KW-1185">Reference proteome</keyword>
<feature type="region of interest" description="Disordered" evidence="1">
    <location>
        <begin position="85"/>
        <end position="120"/>
    </location>
</feature>
<dbReference type="PANTHER" id="PTHR37540:SF5">
    <property type="entry name" value="TRANSCRIPTION FACTOR DOMAIN-CONTAINING PROTEIN"/>
    <property type="match status" value="1"/>
</dbReference>
<feature type="region of interest" description="Disordered" evidence="1">
    <location>
        <begin position="1"/>
        <end position="41"/>
    </location>
</feature>
<evidence type="ECO:0000256" key="1">
    <source>
        <dbReference type="SAM" id="MobiDB-lite"/>
    </source>
</evidence>
<protein>
    <submittedName>
        <fullName evidence="2">Uncharacterized protein</fullName>
    </submittedName>
</protein>
<dbReference type="PANTHER" id="PTHR37540">
    <property type="entry name" value="TRANSCRIPTION FACTOR (ACR-2), PUTATIVE-RELATED-RELATED"/>
    <property type="match status" value="1"/>
</dbReference>
<evidence type="ECO:0000313" key="2">
    <source>
        <dbReference type="EMBL" id="KAF2120638.1"/>
    </source>
</evidence>
<organism evidence="2 3">
    <name type="scientific">Lophiotrema nucula</name>
    <dbReference type="NCBI Taxonomy" id="690887"/>
    <lineage>
        <taxon>Eukaryota</taxon>
        <taxon>Fungi</taxon>
        <taxon>Dikarya</taxon>
        <taxon>Ascomycota</taxon>
        <taxon>Pezizomycotina</taxon>
        <taxon>Dothideomycetes</taxon>
        <taxon>Pleosporomycetidae</taxon>
        <taxon>Pleosporales</taxon>
        <taxon>Lophiotremataceae</taxon>
        <taxon>Lophiotrema</taxon>
    </lineage>
</organism>
<evidence type="ECO:0000313" key="3">
    <source>
        <dbReference type="Proteomes" id="UP000799770"/>
    </source>
</evidence>
<feature type="compositionally biased region" description="Basic residues" evidence="1">
    <location>
        <begin position="29"/>
        <end position="41"/>
    </location>
</feature>
<proteinExistence type="predicted"/>
<dbReference type="Proteomes" id="UP000799770">
    <property type="component" value="Unassembled WGS sequence"/>
</dbReference>
<reference evidence="2" key="1">
    <citation type="journal article" date="2020" name="Stud. Mycol.">
        <title>101 Dothideomycetes genomes: a test case for predicting lifestyles and emergence of pathogens.</title>
        <authorList>
            <person name="Haridas S."/>
            <person name="Albert R."/>
            <person name="Binder M."/>
            <person name="Bloem J."/>
            <person name="Labutti K."/>
            <person name="Salamov A."/>
            <person name="Andreopoulos B."/>
            <person name="Baker S."/>
            <person name="Barry K."/>
            <person name="Bills G."/>
            <person name="Bluhm B."/>
            <person name="Cannon C."/>
            <person name="Castanera R."/>
            <person name="Culley D."/>
            <person name="Daum C."/>
            <person name="Ezra D."/>
            <person name="Gonzalez J."/>
            <person name="Henrissat B."/>
            <person name="Kuo A."/>
            <person name="Liang C."/>
            <person name="Lipzen A."/>
            <person name="Lutzoni F."/>
            <person name="Magnuson J."/>
            <person name="Mondo S."/>
            <person name="Nolan M."/>
            <person name="Ohm R."/>
            <person name="Pangilinan J."/>
            <person name="Park H.-J."/>
            <person name="Ramirez L."/>
            <person name="Alfaro M."/>
            <person name="Sun H."/>
            <person name="Tritt A."/>
            <person name="Yoshinaga Y."/>
            <person name="Zwiers L.-H."/>
            <person name="Turgeon B."/>
            <person name="Goodwin S."/>
            <person name="Spatafora J."/>
            <person name="Crous P."/>
            <person name="Grigoriev I."/>
        </authorList>
    </citation>
    <scope>NUCLEOTIDE SEQUENCE</scope>
    <source>
        <strain evidence="2">CBS 627.86</strain>
    </source>
</reference>
<dbReference type="AlphaFoldDB" id="A0A6A5ZQV8"/>
<accession>A0A6A5ZQV8</accession>
<dbReference type="EMBL" id="ML977313">
    <property type="protein sequence ID" value="KAF2120638.1"/>
    <property type="molecule type" value="Genomic_DNA"/>
</dbReference>